<dbReference type="InterPro" id="IPR012340">
    <property type="entry name" value="NA-bd_OB-fold"/>
</dbReference>
<feature type="binding site" evidence="4">
    <location>
        <position position="462"/>
    </location>
    <ligand>
        <name>S-adenosyl-L-methionine</name>
        <dbReference type="ChEBI" id="CHEBI:59789"/>
    </ligand>
</feature>
<dbReference type="STRING" id="2163413.A0A4P6XY53"/>
<evidence type="ECO:0000256" key="1">
    <source>
        <dbReference type="ARBA" id="ARBA00022603"/>
    </source>
</evidence>
<evidence type="ECO:0000256" key="2">
    <source>
        <dbReference type="ARBA" id="ARBA00022679"/>
    </source>
</evidence>
<dbReference type="PROSITE" id="PS51622">
    <property type="entry name" value="SAM_MT_RNA_M5U_2"/>
    <property type="match status" value="1"/>
</dbReference>
<dbReference type="Gene3D" id="3.40.50.150">
    <property type="entry name" value="Vaccinia Virus protein VP39"/>
    <property type="match status" value="2"/>
</dbReference>
<comment type="similarity">
    <text evidence="4">Belongs to the class I-like SAM-binding methyltransferase superfamily. RNA M5U methyltransferase family.</text>
</comment>
<evidence type="ECO:0000256" key="3">
    <source>
        <dbReference type="ARBA" id="ARBA00022691"/>
    </source>
</evidence>
<dbReference type="AlphaFoldDB" id="A0A4P6XY53"/>
<keyword evidence="2 4" id="KW-0808">Transferase</keyword>
<feature type="binding site" evidence="4">
    <location>
        <position position="407"/>
    </location>
    <ligand>
        <name>S-adenosyl-L-methionine</name>
        <dbReference type="ChEBI" id="CHEBI:59789"/>
    </ligand>
</feature>
<reference evidence="7" key="1">
    <citation type="submission" date="2019-03" db="EMBL/GenBank/DDBJ databases">
        <title>Snf2 controls pulcherriminic acid biosynthesis and connects pigmentation and antifungal activity of the yeast Metschnikowia pulcherrima.</title>
        <authorList>
            <person name="Gore-Lloyd D."/>
            <person name="Sumann I."/>
            <person name="Brachmann A.O."/>
            <person name="Schneeberger K."/>
            <person name="Ortiz-Merino R.A."/>
            <person name="Moreno-Beltran M."/>
            <person name="Schlaefli M."/>
            <person name="Kirner P."/>
            <person name="Santos Kron A."/>
            <person name="Wolfe K.H."/>
            <person name="Piel J."/>
            <person name="Ahrens C.H."/>
            <person name="Henk D."/>
            <person name="Freimoser F.M."/>
        </authorList>
    </citation>
    <scope>NUCLEOTIDE SEQUENCE [LARGE SCALE GENOMIC DNA]</scope>
    <source>
        <strain evidence="7">APC 1.2</strain>
    </source>
</reference>
<proteinExistence type="inferred from homology"/>
<keyword evidence="3 4" id="KW-0949">S-adenosyl-L-methionine</keyword>
<dbReference type="Gene3D" id="2.40.50.140">
    <property type="entry name" value="Nucleic acid-binding proteins"/>
    <property type="match status" value="1"/>
</dbReference>
<dbReference type="SUPFAM" id="SSF53335">
    <property type="entry name" value="S-adenosyl-L-methionine-dependent methyltransferases"/>
    <property type="match status" value="1"/>
</dbReference>
<protein>
    <submittedName>
        <fullName evidence="6">tRNA (Uracil-5-)-methyltransferase</fullName>
    </submittedName>
</protein>
<feature type="binding site" evidence="4">
    <location>
        <position position="354"/>
    </location>
    <ligand>
        <name>S-adenosyl-L-methionine</name>
        <dbReference type="ChEBI" id="CHEBI:59789"/>
    </ligand>
</feature>
<dbReference type="GO" id="GO:0032259">
    <property type="term" value="P:methylation"/>
    <property type="evidence" value="ECO:0007669"/>
    <property type="project" value="UniProtKB-KW"/>
</dbReference>
<dbReference type="Pfam" id="PF05958">
    <property type="entry name" value="tRNA_U5-meth_tr"/>
    <property type="match status" value="1"/>
</dbReference>
<dbReference type="PANTHER" id="PTHR11061:SF30">
    <property type="entry name" value="TRNA (URACIL(54)-C(5))-METHYLTRANSFERASE"/>
    <property type="match status" value="1"/>
</dbReference>
<dbReference type="PROSITE" id="PS51687">
    <property type="entry name" value="SAM_MT_RNA_M5U"/>
    <property type="match status" value="1"/>
</dbReference>
<gene>
    <name evidence="6" type="primary">MPUL0G01940</name>
    <name evidence="6" type="ORF">METSCH_G01940</name>
</gene>
<dbReference type="EMBL" id="CP034462">
    <property type="protein sequence ID" value="QBM91151.1"/>
    <property type="molecule type" value="Genomic_DNA"/>
</dbReference>
<feature type="binding site" evidence="4">
    <location>
        <position position="383"/>
    </location>
    <ligand>
        <name>S-adenosyl-L-methionine</name>
        <dbReference type="ChEBI" id="CHEBI:59789"/>
    </ligand>
</feature>
<dbReference type="InterPro" id="IPR025795">
    <property type="entry name" value="tRNA_(uracil-5-)_MeTrfase"/>
</dbReference>
<dbReference type="GO" id="GO:0008033">
    <property type="term" value="P:tRNA processing"/>
    <property type="evidence" value="ECO:0007669"/>
    <property type="project" value="InterPro"/>
</dbReference>
<dbReference type="InterPro" id="IPR029063">
    <property type="entry name" value="SAM-dependent_MTases_sf"/>
</dbReference>
<name>A0A4P6XY53_9ASCO</name>
<evidence type="ECO:0000256" key="5">
    <source>
        <dbReference type="PROSITE-ProRule" id="PRU10015"/>
    </source>
</evidence>
<feature type="active site" evidence="5">
    <location>
        <position position="489"/>
    </location>
</feature>
<evidence type="ECO:0000313" key="7">
    <source>
        <dbReference type="Proteomes" id="UP000292447"/>
    </source>
</evidence>
<dbReference type="Proteomes" id="UP000292447">
    <property type="component" value="Chromosome VII"/>
</dbReference>
<dbReference type="InterPro" id="IPR030390">
    <property type="entry name" value="MeTrfase_TrmA_AS"/>
</dbReference>
<keyword evidence="1 4" id="KW-0489">Methyltransferase</keyword>
<evidence type="ECO:0000256" key="4">
    <source>
        <dbReference type="PROSITE-ProRule" id="PRU01024"/>
    </source>
</evidence>
<evidence type="ECO:0000313" key="6">
    <source>
        <dbReference type="EMBL" id="QBM91151.1"/>
    </source>
</evidence>
<dbReference type="InterPro" id="IPR010280">
    <property type="entry name" value="U5_MeTrfase_fam"/>
</dbReference>
<feature type="active site" description="Nucleophile" evidence="4">
    <location>
        <position position="489"/>
    </location>
</feature>
<dbReference type="PANTHER" id="PTHR11061">
    <property type="entry name" value="RNA M5U METHYLTRANSFERASE"/>
    <property type="match status" value="1"/>
</dbReference>
<sequence length="539" mass="61123">MRFMISRTNFLASKLTKCSSGRRYASLPTRAILKKKTKRGTTDFTSRDHILHKDIDSFLAKAGQGTEQARIPEHLIYKFIYSKNRETVNLGKVRVSALTSEGEGLALVSRSEYDDQCTDPLVKILVKIPKAVPGDLVTISLKRHYEYYAEAELVSVDKDLQNTSRRNDRLVVCKHFDLCSGCQFQMLLYEDQLMFKLDIIKRAYKYFYPELNASEVDDFGMVVDSPMQFAYRTKLTPHTFVPKKFDKDFLPVPVGFNHAVSGNAIVDIDHCPIATNPINAVLPGLKKRLNDELALKIETDSRKKVESDFILRDSLRVNHATGEYTTVCLTRRNNVVTEKVKDFVFQFEANEFFQNNRFILPTFVDFLGYHLSQVEFTHLVDAYCGSGFLGISLSGQLPEQGKVFGIEISKKSIEYAKHNAGINGIAVPRKMEFVAGNSDSMFTNEQFLESGVTGDECVVLMNPSRKGSSDEFIKQLMDFRPKAIVYVSCNVFTQARDLASLKVFAERRGFKYKVKAVTGFDFYPQTKHVESVAVLELES</sequence>
<keyword evidence="7" id="KW-1185">Reference proteome</keyword>
<dbReference type="GO" id="GO:0030697">
    <property type="term" value="F:tRNA (uracil(54)-C5)-methyltransferase activity, S-adenosyl methionine-dependent"/>
    <property type="evidence" value="ECO:0007669"/>
    <property type="project" value="InterPro"/>
</dbReference>
<dbReference type="PROSITE" id="PS01230">
    <property type="entry name" value="TRMA_1"/>
    <property type="match status" value="1"/>
</dbReference>
<accession>A0A4P6XY53</accession>
<organism evidence="6 7">
    <name type="scientific">Metschnikowia aff. pulcherrima</name>
    <dbReference type="NCBI Taxonomy" id="2163413"/>
    <lineage>
        <taxon>Eukaryota</taxon>
        <taxon>Fungi</taxon>
        <taxon>Dikarya</taxon>
        <taxon>Ascomycota</taxon>
        <taxon>Saccharomycotina</taxon>
        <taxon>Pichiomycetes</taxon>
        <taxon>Metschnikowiaceae</taxon>
        <taxon>Metschnikowia</taxon>
    </lineage>
</organism>